<dbReference type="Proteomes" id="UP000321578">
    <property type="component" value="Unassembled WGS sequence"/>
</dbReference>
<dbReference type="AlphaFoldDB" id="A0A5C6ZFZ2"/>
<gene>
    <name evidence="1" type="ORF">ESY86_15865</name>
</gene>
<keyword evidence="2" id="KW-1185">Reference proteome</keyword>
<evidence type="ECO:0000313" key="1">
    <source>
        <dbReference type="EMBL" id="TXD87786.1"/>
    </source>
</evidence>
<evidence type="ECO:0000313" key="2">
    <source>
        <dbReference type="Proteomes" id="UP000321578"/>
    </source>
</evidence>
<dbReference type="OrthoDB" id="1452427at2"/>
<reference evidence="1 2" key="1">
    <citation type="submission" date="2019-08" db="EMBL/GenBank/DDBJ databases">
        <title>Genomes of Subsaximicrobium wynnwilliamsii strains.</title>
        <authorList>
            <person name="Bowman J.P."/>
        </authorList>
    </citation>
    <scope>NUCLEOTIDE SEQUENCE [LARGE SCALE GENOMIC DNA]</scope>
    <source>
        <strain evidence="1 2">2-80-2</strain>
    </source>
</reference>
<sequence>MALKMTQIENLLVNNKSKSTFFELIIAYSRLKHKIEDTENHSWYFKKGLESKMEEMASLNNHFEKMREVFHESTIDSFTDKINENNLYLAASEGKYKGFNKRVVCSWKISENRYFNELMSLKGKTELLMPIDYYSDNPEEFFKLID</sequence>
<accession>A0A5C6ZFZ2</accession>
<organism evidence="1 2">
    <name type="scientific">Subsaximicrobium wynnwilliamsii</name>
    <dbReference type="NCBI Taxonomy" id="291179"/>
    <lineage>
        <taxon>Bacteria</taxon>
        <taxon>Pseudomonadati</taxon>
        <taxon>Bacteroidota</taxon>
        <taxon>Flavobacteriia</taxon>
        <taxon>Flavobacteriales</taxon>
        <taxon>Flavobacteriaceae</taxon>
        <taxon>Subsaximicrobium</taxon>
    </lineage>
</organism>
<dbReference type="RefSeq" id="WP_147087569.1">
    <property type="nucleotide sequence ID" value="NZ_VORM01000020.1"/>
</dbReference>
<proteinExistence type="predicted"/>
<comment type="caution">
    <text evidence="1">The sequence shown here is derived from an EMBL/GenBank/DDBJ whole genome shotgun (WGS) entry which is preliminary data.</text>
</comment>
<dbReference type="EMBL" id="VORO01000020">
    <property type="protein sequence ID" value="TXD87786.1"/>
    <property type="molecule type" value="Genomic_DNA"/>
</dbReference>
<name>A0A5C6ZFZ2_9FLAO</name>
<protein>
    <submittedName>
        <fullName evidence="1">Uncharacterized protein</fullName>
    </submittedName>
</protein>